<feature type="region of interest" description="Disordered" evidence="7">
    <location>
        <begin position="88"/>
        <end position="163"/>
    </location>
</feature>
<dbReference type="GO" id="GO:0004663">
    <property type="term" value="F:Rab geranylgeranyltransferase activity"/>
    <property type="evidence" value="ECO:0007669"/>
    <property type="project" value="UniProtKB-UniRule"/>
</dbReference>
<evidence type="ECO:0000313" key="8">
    <source>
        <dbReference type="EMBL" id="KAH7366907.1"/>
    </source>
</evidence>
<dbReference type="PROSITE" id="PS51147">
    <property type="entry name" value="PFTA"/>
    <property type="match status" value="4"/>
</dbReference>
<dbReference type="AlphaFoldDB" id="A0A8K0TPG2"/>
<organism evidence="8 9">
    <name type="scientific">Plectosphaerella cucumerina</name>
    <dbReference type="NCBI Taxonomy" id="40658"/>
    <lineage>
        <taxon>Eukaryota</taxon>
        <taxon>Fungi</taxon>
        <taxon>Dikarya</taxon>
        <taxon>Ascomycota</taxon>
        <taxon>Pezizomycotina</taxon>
        <taxon>Sordariomycetes</taxon>
        <taxon>Hypocreomycetidae</taxon>
        <taxon>Glomerellales</taxon>
        <taxon>Plectosphaerellaceae</taxon>
        <taxon>Plectosphaerella</taxon>
    </lineage>
</organism>
<feature type="compositionally biased region" description="Basic and acidic residues" evidence="7">
    <location>
        <begin position="13"/>
        <end position="22"/>
    </location>
</feature>
<evidence type="ECO:0000256" key="4">
    <source>
        <dbReference type="ARBA" id="ARBA00022737"/>
    </source>
</evidence>
<keyword evidence="3 6" id="KW-0808">Transferase</keyword>
<dbReference type="PANTHER" id="PTHR11129">
    <property type="entry name" value="PROTEIN FARNESYLTRANSFERASE ALPHA SUBUNIT/RAB GERANYLGERANYL TRANSFERASE ALPHA SUBUNIT"/>
    <property type="match status" value="1"/>
</dbReference>
<dbReference type="Gene3D" id="1.25.40.120">
    <property type="entry name" value="Protein prenylyltransferase"/>
    <property type="match status" value="2"/>
</dbReference>
<comment type="function">
    <text evidence="6">Catalyzes the transfer of a geranyl-geranyl moiety from geranyl-geranyl pyrophosphate to cysteines occuring in specific C-terminal amino acid sequences.</text>
</comment>
<evidence type="ECO:0000256" key="3">
    <source>
        <dbReference type="ARBA" id="ARBA00022679"/>
    </source>
</evidence>
<gene>
    <name evidence="8" type="ORF">B0T11DRAFT_274368</name>
</gene>
<dbReference type="GO" id="GO:0097354">
    <property type="term" value="P:prenylation"/>
    <property type="evidence" value="ECO:0007669"/>
    <property type="project" value="UniProtKB-UniRule"/>
</dbReference>
<feature type="compositionally biased region" description="Polar residues" evidence="7">
    <location>
        <begin position="138"/>
        <end position="151"/>
    </location>
</feature>
<comment type="catalytic activity">
    <reaction evidence="5 6">
        <text>geranylgeranyl diphosphate + L-cysteinyl-[protein] = S-geranylgeranyl-L-cysteinyl-[protein] + diphosphate</text>
        <dbReference type="Rhea" id="RHEA:21240"/>
        <dbReference type="Rhea" id="RHEA-COMP:10131"/>
        <dbReference type="Rhea" id="RHEA-COMP:11537"/>
        <dbReference type="ChEBI" id="CHEBI:29950"/>
        <dbReference type="ChEBI" id="CHEBI:33019"/>
        <dbReference type="ChEBI" id="CHEBI:57533"/>
        <dbReference type="ChEBI" id="CHEBI:86021"/>
        <dbReference type="EC" id="2.5.1.60"/>
    </reaction>
</comment>
<dbReference type="InterPro" id="IPR002088">
    <property type="entry name" value="Prenyl_trans_a"/>
</dbReference>
<feature type="compositionally biased region" description="Low complexity" evidence="7">
    <location>
        <begin position="105"/>
        <end position="124"/>
    </location>
</feature>
<dbReference type="SUPFAM" id="SSF48439">
    <property type="entry name" value="Protein prenylyltransferase"/>
    <property type="match status" value="1"/>
</dbReference>
<feature type="region of interest" description="Disordered" evidence="7">
    <location>
        <begin position="1"/>
        <end position="22"/>
    </location>
</feature>
<dbReference type="EMBL" id="JAGPXD010000002">
    <property type="protein sequence ID" value="KAH7366907.1"/>
    <property type="molecule type" value="Genomic_DNA"/>
</dbReference>
<feature type="compositionally biased region" description="Pro residues" evidence="7">
    <location>
        <begin position="92"/>
        <end position="104"/>
    </location>
</feature>
<dbReference type="GO" id="GO:0005968">
    <property type="term" value="C:Rab-protein geranylgeranyltransferase complex"/>
    <property type="evidence" value="ECO:0007669"/>
    <property type="project" value="TreeGrafter"/>
</dbReference>
<dbReference type="OrthoDB" id="1658at2759"/>
<accession>A0A8K0TPG2</accession>
<evidence type="ECO:0000256" key="6">
    <source>
        <dbReference type="RuleBase" id="RU367120"/>
    </source>
</evidence>
<evidence type="ECO:0000256" key="2">
    <source>
        <dbReference type="ARBA" id="ARBA00022602"/>
    </source>
</evidence>
<keyword evidence="9" id="KW-1185">Reference proteome</keyword>
<proteinExistence type="inferred from homology"/>
<evidence type="ECO:0000256" key="1">
    <source>
        <dbReference type="ARBA" id="ARBA00006734"/>
    </source>
</evidence>
<evidence type="ECO:0000313" key="9">
    <source>
        <dbReference type="Proteomes" id="UP000813385"/>
    </source>
</evidence>
<keyword evidence="4" id="KW-0677">Repeat</keyword>
<name>A0A8K0TPG2_9PEZI</name>
<reference evidence="8" key="1">
    <citation type="journal article" date="2021" name="Nat. Commun.">
        <title>Genetic determinants of endophytism in the Arabidopsis root mycobiome.</title>
        <authorList>
            <person name="Mesny F."/>
            <person name="Miyauchi S."/>
            <person name="Thiergart T."/>
            <person name="Pickel B."/>
            <person name="Atanasova L."/>
            <person name="Karlsson M."/>
            <person name="Huettel B."/>
            <person name="Barry K.W."/>
            <person name="Haridas S."/>
            <person name="Chen C."/>
            <person name="Bauer D."/>
            <person name="Andreopoulos W."/>
            <person name="Pangilinan J."/>
            <person name="LaButti K."/>
            <person name="Riley R."/>
            <person name="Lipzen A."/>
            <person name="Clum A."/>
            <person name="Drula E."/>
            <person name="Henrissat B."/>
            <person name="Kohler A."/>
            <person name="Grigoriev I.V."/>
            <person name="Martin F.M."/>
            <person name="Hacquard S."/>
        </authorList>
    </citation>
    <scope>NUCLEOTIDE SEQUENCE</scope>
    <source>
        <strain evidence="8">MPI-CAGE-AT-0016</strain>
    </source>
</reference>
<protein>
    <recommendedName>
        <fullName evidence="6">Geranylgeranyl transferase type-2 subunit alpha</fullName>
        <ecNumber evidence="6">2.5.1.60</ecNumber>
    </recommendedName>
    <alternativeName>
        <fullName evidence="6">Geranylgeranyl transferase type II subunit alpha</fullName>
    </alternativeName>
</protein>
<dbReference type="Pfam" id="PF01239">
    <property type="entry name" value="PPTA"/>
    <property type="match status" value="5"/>
</dbReference>
<evidence type="ECO:0000256" key="7">
    <source>
        <dbReference type="SAM" id="MobiDB-lite"/>
    </source>
</evidence>
<comment type="similarity">
    <text evidence="1 6">Belongs to the protein prenyltransferase subunit alpha family.</text>
</comment>
<dbReference type="PANTHER" id="PTHR11129:SF2">
    <property type="entry name" value="GERANYLGERANYL TRANSFERASE TYPE-2 SUBUNIT ALPHA"/>
    <property type="match status" value="1"/>
</dbReference>
<dbReference type="EC" id="2.5.1.60" evidence="6"/>
<sequence>MASHNVARTTRAPRTEAQRTAELEKIASYRSVETRLLDLNASSASTSASPSPFADPATFDLTTDLLLRNPEHYTAWNARKRCLTCGSLSRPSPGPSPSAPPPRSSAPSTASPSSAAWSASSSAATPPPPPSPAPATSGQSGTTHEAPSQQQDPDKSDVSQAQAQREAAALETLRSELLFTLPLIKAYPKCYWIWHHRLWLLRQAIDLLPRPAARRVWEEELGLVALMLNKDQRNFLAWGYRRHLVSTLEGPALAAASMAETELAYTEQKVSSGLSNFSAWHHRTKIIPRILAERAADDAARLAFLEGEFAIVRRALDVGPEDQSCWYYHQYLVANMTDPPSAATIAPNLDTPRKLDILRQEVDNIRELLEDYDEEDIKLAYEALIDYTLVAARLQDRAPTSAETEDMRGWLGRLRALDPMRKGRWDDFEREHLA</sequence>
<comment type="caution">
    <text evidence="8">The sequence shown here is derived from an EMBL/GenBank/DDBJ whole genome shotgun (WGS) entry which is preliminary data.</text>
</comment>
<evidence type="ECO:0000256" key="5">
    <source>
        <dbReference type="ARBA" id="ARBA00047658"/>
    </source>
</evidence>
<keyword evidence="2 6" id="KW-0637">Prenyltransferase</keyword>
<dbReference type="Proteomes" id="UP000813385">
    <property type="component" value="Unassembled WGS sequence"/>
</dbReference>